<name>A0A5B7K2H5_PORTR</name>
<evidence type="ECO:0000256" key="1">
    <source>
        <dbReference type="SAM" id="MobiDB-lite"/>
    </source>
</evidence>
<keyword evidence="2" id="KW-0472">Membrane</keyword>
<dbReference type="EMBL" id="VSRR010125762">
    <property type="protein sequence ID" value="MPD01106.1"/>
    <property type="molecule type" value="Genomic_DNA"/>
</dbReference>
<feature type="transmembrane region" description="Helical" evidence="2">
    <location>
        <begin position="6"/>
        <end position="24"/>
    </location>
</feature>
<evidence type="ECO:0000313" key="4">
    <source>
        <dbReference type="Proteomes" id="UP000324222"/>
    </source>
</evidence>
<dbReference type="AlphaFoldDB" id="A0A5B7K2H5"/>
<protein>
    <submittedName>
        <fullName evidence="3">Uncharacterized protein</fullName>
    </submittedName>
</protein>
<keyword evidence="2" id="KW-1133">Transmembrane helix</keyword>
<gene>
    <name evidence="3" type="ORF">E2C01_096618</name>
</gene>
<feature type="region of interest" description="Disordered" evidence="1">
    <location>
        <begin position="35"/>
        <end position="54"/>
    </location>
</feature>
<evidence type="ECO:0000256" key="2">
    <source>
        <dbReference type="SAM" id="Phobius"/>
    </source>
</evidence>
<keyword evidence="4" id="KW-1185">Reference proteome</keyword>
<dbReference type="Proteomes" id="UP000324222">
    <property type="component" value="Unassembled WGS sequence"/>
</dbReference>
<proteinExistence type="predicted"/>
<comment type="caution">
    <text evidence="3">The sequence shown here is derived from an EMBL/GenBank/DDBJ whole genome shotgun (WGS) entry which is preliminary data.</text>
</comment>
<organism evidence="3 4">
    <name type="scientific">Portunus trituberculatus</name>
    <name type="common">Swimming crab</name>
    <name type="synonym">Neptunus trituberculatus</name>
    <dbReference type="NCBI Taxonomy" id="210409"/>
    <lineage>
        <taxon>Eukaryota</taxon>
        <taxon>Metazoa</taxon>
        <taxon>Ecdysozoa</taxon>
        <taxon>Arthropoda</taxon>
        <taxon>Crustacea</taxon>
        <taxon>Multicrustacea</taxon>
        <taxon>Malacostraca</taxon>
        <taxon>Eumalacostraca</taxon>
        <taxon>Eucarida</taxon>
        <taxon>Decapoda</taxon>
        <taxon>Pleocyemata</taxon>
        <taxon>Brachyura</taxon>
        <taxon>Eubrachyura</taxon>
        <taxon>Portunoidea</taxon>
        <taxon>Portunidae</taxon>
        <taxon>Portuninae</taxon>
        <taxon>Portunus</taxon>
    </lineage>
</organism>
<sequence>MDEGSDVTWLVMWLGFWVLIGGLFRGNKPLAVEKGDGTGPLWSLNPAAGGGRGLSDTEGYVAPWQPCHRRPGGEEAALSTKLHRKQKVQFSGFNERDTESLSVMCGGH</sequence>
<accession>A0A5B7K2H5</accession>
<reference evidence="3 4" key="1">
    <citation type="submission" date="2019-05" db="EMBL/GenBank/DDBJ databases">
        <title>Another draft genome of Portunus trituberculatus and its Hox gene families provides insights of decapod evolution.</title>
        <authorList>
            <person name="Jeong J.-H."/>
            <person name="Song I."/>
            <person name="Kim S."/>
            <person name="Choi T."/>
            <person name="Kim D."/>
            <person name="Ryu S."/>
            <person name="Kim W."/>
        </authorList>
    </citation>
    <scope>NUCLEOTIDE SEQUENCE [LARGE SCALE GENOMIC DNA]</scope>
    <source>
        <tissue evidence="3">Muscle</tissue>
    </source>
</reference>
<keyword evidence="2" id="KW-0812">Transmembrane</keyword>
<evidence type="ECO:0000313" key="3">
    <source>
        <dbReference type="EMBL" id="MPD01106.1"/>
    </source>
</evidence>